<proteinExistence type="predicted"/>
<accession>A0ACB7RQI3</accession>
<dbReference type="Proteomes" id="UP000821845">
    <property type="component" value="Chromosome 8"/>
</dbReference>
<gene>
    <name evidence="1" type="ORF">HPB50_009585</name>
</gene>
<reference evidence="1" key="1">
    <citation type="submission" date="2020-05" db="EMBL/GenBank/DDBJ databases">
        <title>Large-scale comparative analyses of tick genomes elucidate their genetic diversity and vector capacities.</title>
        <authorList>
            <person name="Jia N."/>
            <person name="Wang J."/>
            <person name="Shi W."/>
            <person name="Du L."/>
            <person name="Sun Y."/>
            <person name="Zhan W."/>
            <person name="Jiang J."/>
            <person name="Wang Q."/>
            <person name="Zhang B."/>
            <person name="Ji P."/>
            <person name="Sakyi L.B."/>
            <person name="Cui X."/>
            <person name="Yuan T."/>
            <person name="Jiang B."/>
            <person name="Yang W."/>
            <person name="Lam T.T.-Y."/>
            <person name="Chang Q."/>
            <person name="Ding S."/>
            <person name="Wang X."/>
            <person name="Zhu J."/>
            <person name="Ruan X."/>
            <person name="Zhao L."/>
            <person name="Wei J."/>
            <person name="Que T."/>
            <person name="Du C."/>
            <person name="Cheng J."/>
            <person name="Dai P."/>
            <person name="Han X."/>
            <person name="Huang E."/>
            <person name="Gao Y."/>
            <person name="Liu J."/>
            <person name="Shao H."/>
            <person name="Ye R."/>
            <person name="Li L."/>
            <person name="Wei W."/>
            <person name="Wang X."/>
            <person name="Wang C."/>
            <person name="Yang T."/>
            <person name="Huo Q."/>
            <person name="Li W."/>
            <person name="Guo W."/>
            <person name="Chen H."/>
            <person name="Zhou L."/>
            <person name="Ni X."/>
            <person name="Tian J."/>
            <person name="Zhou Y."/>
            <person name="Sheng Y."/>
            <person name="Liu T."/>
            <person name="Pan Y."/>
            <person name="Xia L."/>
            <person name="Li J."/>
            <person name="Zhao F."/>
            <person name="Cao W."/>
        </authorList>
    </citation>
    <scope>NUCLEOTIDE SEQUENCE</scope>
    <source>
        <strain evidence="1">Hyas-2018</strain>
    </source>
</reference>
<evidence type="ECO:0000313" key="1">
    <source>
        <dbReference type="EMBL" id="KAH6923946.1"/>
    </source>
</evidence>
<name>A0ACB7RQI3_HYAAI</name>
<sequence>MKMSLEEPRLVYPRLLEGRSSDGKLVLHVHGDLTLNLEQASVAAPELRVLDEKDGASVVKMPITDEHQEKVLRNYNGSMLPLCLSSMSSVGARWRSRSNE</sequence>
<comment type="caution">
    <text evidence="1">The sequence shown here is derived from an EMBL/GenBank/DDBJ whole genome shotgun (WGS) entry which is preliminary data.</text>
</comment>
<protein>
    <submittedName>
        <fullName evidence="1">Uncharacterized protein</fullName>
    </submittedName>
</protein>
<dbReference type="EMBL" id="CM023488">
    <property type="protein sequence ID" value="KAH6923946.1"/>
    <property type="molecule type" value="Genomic_DNA"/>
</dbReference>
<evidence type="ECO:0000313" key="2">
    <source>
        <dbReference type="Proteomes" id="UP000821845"/>
    </source>
</evidence>
<keyword evidence="2" id="KW-1185">Reference proteome</keyword>
<organism evidence="1 2">
    <name type="scientific">Hyalomma asiaticum</name>
    <name type="common">Tick</name>
    <dbReference type="NCBI Taxonomy" id="266040"/>
    <lineage>
        <taxon>Eukaryota</taxon>
        <taxon>Metazoa</taxon>
        <taxon>Ecdysozoa</taxon>
        <taxon>Arthropoda</taxon>
        <taxon>Chelicerata</taxon>
        <taxon>Arachnida</taxon>
        <taxon>Acari</taxon>
        <taxon>Parasitiformes</taxon>
        <taxon>Ixodida</taxon>
        <taxon>Ixodoidea</taxon>
        <taxon>Ixodidae</taxon>
        <taxon>Hyalomminae</taxon>
        <taxon>Hyalomma</taxon>
    </lineage>
</organism>